<dbReference type="PROSITE" id="PS51257">
    <property type="entry name" value="PROKAR_LIPOPROTEIN"/>
    <property type="match status" value="1"/>
</dbReference>
<gene>
    <name evidence="1" type="ORF">SAMN04488077_104114</name>
</gene>
<dbReference type="EMBL" id="FOBO01000004">
    <property type="protein sequence ID" value="SEM37167.1"/>
    <property type="molecule type" value="Genomic_DNA"/>
</dbReference>
<evidence type="ECO:0008006" key="3">
    <source>
        <dbReference type="Google" id="ProtNLM"/>
    </source>
</evidence>
<reference evidence="1 2" key="1">
    <citation type="submission" date="2016-10" db="EMBL/GenBank/DDBJ databases">
        <authorList>
            <person name="de Groot N.N."/>
        </authorList>
    </citation>
    <scope>NUCLEOTIDE SEQUENCE [LARGE SCALE GENOMIC DNA]</scope>
    <source>
        <strain evidence="1 2">DSM 11457</strain>
    </source>
</reference>
<accession>A0A1H7XVM2</accession>
<protein>
    <recommendedName>
        <fullName evidence="3">17 kDa surface antigen</fullName>
    </recommendedName>
</protein>
<dbReference type="Proteomes" id="UP000182160">
    <property type="component" value="Unassembled WGS sequence"/>
</dbReference>
<organism evidence="1 2">
    <name type="scientific">Roseovarius tolerans</name>
    <dbReference type="NCBI Taxonomy" id="74031"/>
    <lineage>
        <taxon>Bacteria</taxon>
        <taxon>Pseudomonadati</taxon>
        <taxon>Pseudomonadota</taxon>
        <taxon>Alphaproteobacteria</taxon>
        <taxon>Rhodobacterales</taxon>
        <taxon>Roseobacteraceae</taxon>
        <taxon>Roseovarius</taxon>
    </lineage>
</organism>
<proteinExistence type="predicted"/>
<dbReference type="RefSeq" id="WP_074785296.1">
    <property type="nucleotide sequence ID" value="NZ_FOBO01000004.1"/>
</dbReference>
<dbReference type="AlphaFoldDB" id="A0A1H7XVM2"/>
<evidence type="ECO:0000313" key="2">
    <source>
        <dbReference type="Proteomes" id="UP000182160"/>
    </source>
</evidence>
<evidence type="ECO:0000313" key="1">
    <source>
        <dbReference type="EMBL" id="SEM37167.1"/>
    </source>
</evidence>
<name>A0A1H7XVM2_9RHOB</name>
<sequence length="90" mass="8910">MKRGLILASITSLTLAGCIDTTDNREMTGAALGAGAGAGLLGAAAFDANAGWTVLSTLAGAAAGTLIARNTRTDQCAYSNGDGTYRTVPC</sequence>